<dbReference type="AlphaFoldDB" id="A0AAE9Z7A2"/>
<evidence type="ECO:0000313" key="5">
    <source>
        <dbReference type="Proteomes" id="UP000032352"/>
    </source>
</evidence>
<dbReference type="SUPFAM" id="SSF51905">
    <property type="entry name" value="FAD/NAD(P)-binding domain"/>
    <property type="match status" value="1"/>
</dbReference>
<dbReference type="InterPro" id="IPR051691">
    <property type="entry name" value="Metab_Enz_Cyan_OpOx_G3PDH"/>
</dbReference>
<dbReference type="Pfam" id="PF07992">
    <property type="entry name" value="Pyr_redox_2"/>
    <property type="match status" value="1"/>
</dbReference>
<dbReference type="Gene3D" id="1.10.10.1100">
    <property type="entry name" value="BFD-like [2Fe-2S]-binding domain"/>
    <property type="match status" value="1"/>
</dbReference>
<feature type="domain" description="FAD/NAD(P)-binding" evidence="3">
    <location>
        <begin position="8"/>
        <end position="314"/>
    </location>
</feature>
<evidence type="ECO:0000259" key="2">
    <source>
        <dbReference type="Pfam" id="PF04324"/>
    </source>
</evidence>
<dbReference type="InterPro" id="IPR041854">
    <property type="entry name" value="BFD-like_2Fe2S-bd_dom_sf"/>
</dbReference>
<dbReference type="PANTHER" id="PTHR42949:SF3">
    <property type="entry name" value="ANAEROBIC GLYCEROL-3-PHOSPHATE DEHYDROGENASE SUBUNIT B"/>
    <property type="match status" value="1"/>
</dbReference>
<dbReference type="PRINTS" id="PR00411">
    <property type="entry name" value="PNDRDTASEI"/>
</dbReference>
<gene>
    <name evidence="4" type="ORF">SG34_010905</name>
</gene>
<keyword evidence="1" id="KW-0560">Oxidoreductase</keyword>
<accession>A0AAE9Z7A2</accession>
<reference evidence="4 5" key="2">
    <citation type="journal article" date="2022" name="Mar. Drugs">
        <title>Bioassay-Guided Fractionation Leads to the Detection of Cholic Acid Generated by the Rare Thalassomonas sp.</title>
        <authorList>
            <person name="Pheiffer F."/>
            <person name="Schneider Y.K."/>
            <person name="Hansen E.H."/>
            <person name="Andersen J.H."/>
            <person name="Isaksson J."/>
            <person name="Busche T."/>
            <person name="R C."/>
            <person name="Kalinowski J."/>
            <person name="Zyl L.V."/>
            <person name="Trindade M."/>
        </authorList>
    </citation>
    <scope>NUCLEOTIDE SEQUENCE [LARGE SCALE GENOMIC DNA]</scope>
    <source>
        <strain evidence="4 5">XOM25</strain>
    </source>
</reference>
<organism evidence="4 5">
    <name type="scientific">Thalassomonas viridans</name>
    <dbReference type="NCBI Taxonomy" id="137584"/>
    <lineage>
        <taxon>Bacteria</taxon>
        <taxon>Pseudomonadati</taxon>
        <taxon>Pseudomonadota</taxon>
        <taxon>Gammaproteobacteria</taxon>
        <taxon>Alteromonadales</taxon>
        <taxon>Colwelliaceae</taxon>
        <taxon>Thalassomonas</taxon>
    </lineage>
</organism>
<dbReference type="EMBL" id="CP059733">
    <property type="protein sequence ID" value="WDE07340.1"/>
    <property type="molecule type" value="Genomic_DNA"/>
</dbReference>
<dbReference type="Pfam" id="PF04324">
    <property type="entry name" value="Fer2_BFD"/>
    <property type="match status" value="1"/>
</dbReference>
<dbReference type="PRINTS" id="PR00368">
    <property type="entry name" value="FADPNR"/>
</dbReference>
<dbReference type="InterPro" id="IPR036188">
    <property type="entry name" value="FAD/NAD-bd_sf"/>
</dbReference>
<dbReference type="Gene3D" id="3.50.50.60">
    <property type="entry name" value="FAD/NAD(P)-binding domain"/>
    <property type="match status" value="2"/>
</dbReference>
<dbReference type="KEGG" id="tvd:SG34_010905"/>
<reference evidence="4 5" key="1">
    <citation type="journal article" date="2015" name="Genome Announc.">
        <title>Draft Genome Sequences of Marine Isolates of Thalassomonas viridans and Thalassomonas actiniarum.</title>
        <authorList>
            <person name="Olonade I."/>
            <person name="van Zyl L.J."/>
            <person name="Trindade M."/>
        </authorList>
    </citation>
    <scope>NUCLEOTIDE SEQUENCE [LARGE SCALE GENOMIC DNA]</scope>
    <source>
        <strain evidence="4 5">XOM25</strain>
    </source>
</reference>
<sequence>MTESKHGVVIVGGGTAGISAAAELAQLGIKSVVIDEAPRIGGPVFRGPFREAISLPHLDDNLCQKIADIRELYQKNQQYIELRLNTRVLGPSGDSALLARHQDEVFEIPYDQLIVATGCHERSVPFDGWQMPGVMLLGGVQLQLKSGLVRPGQRMAVVGTGPLLPLVATQLHKAGVNVTGVFEAGTLGDFAKESLAFLNRPMLALEGVGLLTYLKTNGIPMHYGMGIVSAGGEDSLSSITVAQYDKDWYPIKGTEKTLDVDCVAVGYGFVSRNQLTQLLNLSHENCQLSGLKPQVDDWQHSSRPDVYVAGDSVGILGGEAAMMEGRLAALGIARQLHILSPEQAKDKGKPYKNLLDKVKAFRAGFDRIGRRREGLLSLLKPDTIVCRCENVTRAQIDEVVEQGVKDITSLKMRTRAGMGDCQGKTCNSYCQDRLRFELKQLDVGEIKPRFPLDPVPFSSLYQEEL</sequence>
<evidence type="ECO:0000313" key="4">
    <source>
        <dbReference type="EMBL" id="WDE07340.1"/>
    </source>
</evidence>
<name>A0AAE9Z7A2_9GAMM</name>
<dbReference type="InterPro" id="IPR007419">
    <property type="entry name" value="BFD-like_2Fe2S-bd_dom"/>
</dbReference>
<dbReference type="PIRSF" id="PIRSF037495">
    <property type="entry name" value="Opine_OX_OoxA/HcnB"/>
    <property type="match status" value="1"/>
</dbReference>
<dbReference type="GO" id="GO:0016491">
    <property type="term" value="F:oxidoreductase activity"/>
    <property type="evidence" value="ECO:0007669"/>
    <property type="project" value="UniProtKB-KW"/>
</dbReference>
<dbReference type="RefSeq" id="WP_044842163.1">
    <property type="nucleotide sequence ID" value="NZ_CP059733.1"/>
</dbReference>
<evidence type="ECO:0000256" key="1">
    <source>
        <dbReference type="ARBA" id="ARBA00023002"/>
    </source>
</evidence>
<evidence type="ECO:0000259" key="3">
    <source>
        <dbReference type="Pfam" id="PF07992"/>
    </source>
</evidence>
<feature type="domain" description="BFD-like [2Fe-2S]-binding" evidence="2">
    <location>
        <begin position="384"/>
        <end position="427"/>
    </location>
</feature>
<dbReference type="CDD" id="cd19946">
    <property type="entry name" value="GlpA-like_Fer2_BFD-like"/>
    <property type="match status" value="1"/>
</dbReference>
<dbReference type="PANTHER" id="PTHR42949">
    <property type="entry name" value="ANAEROBIC GLYCEROL-3-PHOSPHATE DEHYDROGENASE SUBUNIT B"/>
    <property type="match status" value="1"/>
</dbReference>
<dbReference type="InterPro" id="IPR017224">
    <property type="entry name" value="Opine_Oxase_asu/HCN_bsu"/>
</dbReference>
<dbReference type="InterPro" id="IPR023753">
    <property type="entry name" value="FAD/NAD-binding_dom"/>
</dbReference>
<protein>
    <submittedName>
        <fullName evidence="4">FAD-dependent oxidoreductase</fullName>
    </submittedName>
</protein>
<keyword evidence="5" id="KW-1185">Reference proteome</keyword>
<proteinExistence type="predicted"/>
<dbReference type="Proteomes" id="UP000032352">
    <property type="component" value="Chromosome"/>
</dbReference>